<proteinExistence type="predicted"/>
<dbReference type="RefSeq" id="WP_124258794.1">
    <property type="nucleotide sequence ID" value="NZ_CP023714.1"/>
</dbReference>
<dbReference type="GeneID" id="66835534"/>
<dbReference type="Proteomes" id="UP000042997">
    <property type="component" value="Unassembled WGS sequence"/>
</dbReference>
<evidence type="ECO:0000313" key="3">
    <source>
        <dbReference type="Proteomes" id="UP000042997"/>
    </source>
</evidence>
<accession>A0A098BKJ4</accession>
<feature type="compositionally biased region" description="Basic and acidic residues" evidence="1">
    <location>
        <begin position="41"/>
        <end position="54"/>
    </location>
</feature>
<protein>
    <submittedName>
        <fullName evidence="2">Uncharacterized protein</fullName>
    </submittedName>
</protein>
<sequence length="62" mass="6673">MRRRQTAGGLTPTATMTTEEIKTRITAMFDYGNDTVPGSDRAAEERSQAPERGRSVTGSPGT</sequence>
<reference evidence="2 3" key="1">
    <citation type="journal article" date="2014" name="Genome Announc.">
        <title>Draft Genome Sequence of Propane- and Butane-Oxidizing Actinobacterium Rhodococcus ruber IEGM 231.</title>
        <authorList>
            <person name="Ivshina I.B."/>
            <person name="Kuyukina M.S."/>
            <person name="Krivoruchko A.V."/>
            <person name="Barbe V."/>
            <person name="Fischer C."/>
        </authorList>
    </citation>
    <scope>NUCLEOTIDE SEQUENCE [LARGE SCALE GENOMIC DNA]</scope>
</reference>
<evidence type="ECO:0000313" key="2">
    <source>
        <dbReference type="EMBL" id="CDZ88740.1"/>
    </source>
</evidence>
<dbReference type="AlphaFoldDB" id="A0A098BKJ4"/>
<organism evidence="2 3">
    <name type="scientific">Rhodococcus ruber</name>
    <dbReference type="NCBI Taxonomy" id="1830"/>
    <lineage>
        <taxon>Bacteria</taxon>
        <taxon>Bacillati</taxon>
        <taxon>Actinomycetota</taxon>
        <taxon>Actinomycetes</taxon>
        <taxon>Mycobacteriales</taxon>
        <taxon>Nocardiaceae</taxon>
        <taxon>Rhodococcus</taxon>
    </lineage>
</organism>
<evidence type="ECO:0000256" key="1">
    <source>
        <dbReference type="SAM" id="MobiDB-lite"/>
    </source>
</evidence>
<dbReference type="EMBL" id="CCSD01000054">
    <property type="protein sequence ID" value="CDZ88740.1"/>
    <property type="molecule type" value="Genomic_DNA"/>
</dbReference>
<feature type="region of interest" description="Disordered" evidence="1">
    <location>
        <begin position="32"/>
        <end position="62"/>
    </location>
</feature>
<dbReference type="eggNOG" id="ENOG5031GU5">
    <property type="taxonomic scope" value="Bacteria"/>
</dbReference>
<name>A0A098BKJ4_9NOCA</name>
<gene>
    <name evidence="2" type="ORF">RHRU231_430118</name>
</gene>